<keyword evidence="3" id="KW-1185">Reference proteome</keyword>
<evidence type="ECO:0000256" key="1">
    <source>
        <dbReference type="SAM" id="MobiDB-lite"/>
    </source>
</evidence>
<dbReference type="Proteomes" id="UP001278766">
    <property type="component" value="Unassembled WGS sequence"/>
</dbReference>
<organism evidence="2 3">
    <name type="scientific">Chaetomium fimeti</name>
    <dbReference type="NCBI Taxonomy" id="1854472"/>
    <lineage>
        <taxon>Eukaryota</taxon>
        <taxon>Fungi</taxon>
        <taxon>Dikarya</taxon>
        <taxon>Ascomycota</taxon>
        <taxon>Pezizomycotina</taxon>
        <taxon>Sordariomycetes</taxon>
        <taxon>Sordariomycetidae</taxon>
        <taxon>Sordariales</taxon>
        <taxon>Chaetomiaceae</taxon>
        <taxon>Chaetomium</taxon>
    </lineage>
</organism>
<evidence type="ECO:0000313" key="2">
    <source>
        <dbReference type="EMBL" id="KAK3297338.1"/>
    </source>
</evidence>
<dbReference type="RefSeq" id="XP_062660852.1">
    <property type="nucleotide sequence ID" value="XM_062806510.1"/>
</dbReference>
<reference evidence="2" key="2">
    <citation type="submission" date="2023-06" db="EMBL/GenBank/DDBJ databases">
        <authorList>
            <consortium name="Lawrence Berkeley National Laboratory"/>
            <person name="Haridas S."/>
            <person name="Hensen N."/>
            <person name="Bonometti L."/>
            <person name="Westerberg I."/>
            <person name="Brannstrom I.O."/>
            <person name="Guillou S."/>
            <person name="Cros-Aarteil S."/>
            <person name="Calhoun S."/>
            <person name="Kuo A."/>
            <person name="Mondo S."/>
            <person name="Pangilinan J."/>
            <person name="Riley R."/>
            <person name="Labutti K."/>
            <person name="Andreopoulos B."/>
            <person name="Lipzen A."/>
            <person name="Chen C."/>
            <person name="Yanf M."/>
            <person name="Daum C."/>
            <person name="Ng V."/>
            <person name="Clum A."/>
            <person name="Steindorff A."/>
            <person name="Ohm R."/>
            <person name="Martin F."/>
            <person name="Silar P."/>
            <person name="Natvig D."/>
            <person name="Lalanne C."/>
            <person name="Gautier V."/>
            <person name="Ament-Velasquez S.L."/>
            <person name="Kruys A."/>
            <person name="Hutchinson M.I."/>
            <person name="Powell A.J."/>
            <person name="Barry K."/>
            <person name="Miller A.N."/>
            <person name="Grigoriev I.V."/>
            <person name="Debuchy R."/>
            <person name="Gladieux P."/>
            <person name="Thoren M.H."/>
            <person name="Johannesson H."/>
        </authorList>
    </citation>
    <scope>NUCLEOTIDE SEQUENCE</scope>
    <source>
        <strain evidence="2">CBS 168.71</strain>
    </source>
</reference>
<reference evidence="2" key="1">
    <citation type="journal article" date="2023" name="Mol. Phylogenet. Evol.">
        <title>Genome-scale phylogeny and comparative genomics of the fungal order Sordariales.</title>
        <authorList>
            <person name="Hensen N."/>
            <person name="Bonometti L."/>
            <person name="Westerberg I."/>
            <person name="Brannstrom I.O."/>
            <person name="Guillou S."/>
            <person name="Cros-Aarteil S."/>
            <person name="Calhoun S."/>
            <person name="Haridas S."/>
            <person name="Kuo A."/>
            <person name="Mondo S."/>
            <person name="Pangilinan J."/>
            <person name="Riley R."/>
            <person name="LaButti K."/>
            <person name="Andreopoulos B."/>
            <person name="Lipzen A."/>
            <person name="Chen C."/>
            <person name="Yan M."/>
            <person name="Daum C."/>
            <person name="Ng V."/>
            <person name="Clum A."/>
            <person name="Steindorff A."/>
            <person name="Ohm R.A."/>
            <person name="Martin F."/>
            <person name="Silar P."/>
            <person name="Natvig D.O."/>
            <person name="Lalanne C."/>
            <person name="Gautier V."/>
            <person name="Ament-Velasquez S.L."/>
            <person name="Kruys A."/>
            <person name="Hutchinson M.I."/>
            <person name="Powell A.J."/>
            <person name="Barry K."/>
            <person name="Miller A.N."/>
            <person name="Grigoriev I.V."/>
            <person name="Debuchy R."/>
            <person name="Gladieux P."/>
            <person name="Hiltunen Thoren M."/>
            <person name="Johannesson H."/>
        </authorList>
    </citation>
    <scope>NUCLEOTIDE SEQUENCE</scope>
    <source>
        <strain evidence="2">CBS 168.71</strain>
    </source>
</reference>
<sequence>MTTDDMIHLVLPINPEVAVSFCDESRCWESPFADAMHQAKIPYLANSLLKDAPHKDIINVDIPSERRGKKTWPATVAWRVRIGILSRQHHRVIASYSLSHARSFLVVRRRARFERAKSELAEFQRERAETWERQGIRFGHPDDRPWHQTDRATGPSQERGAKIVDNHITALRDLSNLIATSRERIPRSKENSIKCWQAILALDQFSGGGFRSRLSPQHPGHRDLIEVDFAEFVYSCVGEEMFVKLSFAIDKKIQELVQSDCFGSHFEAAVQQTEASKGFQPTATSPFQQAD</sequence>
<gene>
    <name evidence="2" type="ORF">B0H64DRAFT_440811</name>
</gene>
<feature type="compositionally biased region" description="Basic and acidic residues" evidence="1">
    <location>
        <begin position="137"/>
        <end position="150"/>
    </location>
</feature>
<evidence type="ECO:0000313" key="3">
    <source>
        <dbReference type="Proteomes" id="UP001278766"/>
    </source>
</evidence>
<proteinExistence type="predicted"/>
<feature type="region of interest" description="Disordered" evidence="1">
    <location>
        <begin position="137"/>
        <end position="158"/>
    </location>
</feature>
<protein>
    <submittedName>
        <fullName evidence="2">Uncharacterized protein</fullName>
    </submittedName>
</protein>
<dbReference type="EMBL" id="JAUEPN010000003">
    <property type="protein sequence ID" value="KAK3297338.1"/>
    <property type="molecule type" value="Genomic_DNA"/>
</dbReference>
<name>A0AAE0HIS6_9PEZI</name>
<dbReference type="AlphaFoldDB" id="A0AAE0HIS6"/>
<comment type="caution">
    <text evidence="2">The sequence shown here is derived from an EMBL/GenBank/DDBJ whole genome shotgun (WGS) entry which is preliminary data.</text>
</comment>
<dbReference type="GeneID" id="87843458"/>
<accession>A0AAE0HIS6</accession>